<accession>A0A5S3QKB4</accession>
<dbReference type="RefSeq" id="WP_138603075.1">
    <property type="nucleotide sequence ID" value="NZ_VCIA01000001.1"/>
</dbReference>
<dbReference type="Proteomes" id="UP000306980">
    <property type="component" value="Unassembled WGS sequence"/>
</dbReference>
<dbReference type="EMBL" id="VCIA01000001">
    <property type="protein sequence ID" value="TMN22167.1"/>
    <property type="molecule type" value="Genomic_DNA"/>
</dbReference>
<protein>
    <submittedName>
        <fullName evidence="1">Uncharacterized protein</fullName>
    </submittedName>
</protein>
<evidence type="ECO:0000313" key="2">
    <source>
        <dbReference type="Proteomes" id="UP000306980"/>
    </source>
</evidence>
<dbReference type="PROSITE" id="PS51257">
    <property type="entry name" value="PROKAR_LIPOPROTEIN"/>
    <property type="match status" value="1"/>
</dbReference>
<sequence>MRTFWPVTLGIIVFLMLAACHDGSKNMITNTYDNPTPADFLEKEDADIFYFDGLVYSNAEDIPWVEELEYTLGEAFGEITYKTDKAIRFKGGVASKLSAGTKIYTTDTPVYIAMVDGREIPYLEMVEG</sequence>
<reference evidence="1 2" key="1">
    <citation type="submission" date="2019-05" db="EMBL/GenBank/DDBJ databases">
        <title>Genomic analysis of Lentibacillus sp. NKC220-2.</title>
        <authorList>
            <person name="Oh Y.J."/>
        </authorList>
    </citation>
    <scope>NUCLEOTIDE SEQUENCE [LARGE SCALE GENOMIC DNA]</scope>
    <source>
        <strain evidence="1 2">NKC220-2</strain>
    </source>
</reference>
<proteinExistence type="predicted"/>
<evidence type="ECO:0000313" key="1">
    <source>
        <dbReference type="EMBL" id="TMN22167.1"/>
    </source>
</evidence>
<comment type="caution">
    <text evidence="1">The sequence shown here is derived from an EMBL/GenBank/DDBJ whole genome shotgun (WGS) entry which is preliminary data.</text>
</comment>
<organism evidence="1 2">
    <name type="scientific">Lentibacillus cibarius</name>
    <dbReference type="NCBI Taxonomy" id="2583219"/>
    <lineage>
        <taxon>Bacteria</taxon>
        <taxon>Bacillati</taxon>
        <taxon>Bacillota</taxon>
        <taxon>Bacilli</taxon>
        <taxon>Bacillales</taxon>
        <taxon>Bacillaceae</taxon>
        <taxon>Lentibacillus</taxon>
    </lineage>
</organism>
<dbReference type="OrthoDB" id="1909991at2"/>
<dbReference type="AlphaFoldDB" id="A0A5S3QKB4"/>
<name>A0A5S3QKB4_9BACI</name>
<gene>
    <name evidence="1" type="ORF">FFL34_08530</name>
</gene>